<name>A0ABW9AMU7_9BURK</name>
<evidence type="ECO:0000313" key="1">
    <source>
        <dbReference type="EMBL" id="MFM0001735.1"/>
    </source>
</evidence>
<organism evidence="1 2">
    <name type="scientific">Paraburkholderia dipogonis</name>
    <dbReference type="NCBI Taxonomy" id="1211383"/>
    <lineage>
        <taxon>Bacteria</taxon>
        <taxon>Pseudomonadati</taxon>
        <taxon>Pseudomonadota</taxon>
        <taxon>Betaproteobacteria</taxon>
        <taxon>Burkholderiales</taxon>
        <taxon>Burkholderiaceae</taxon>
        <taxon>Paraburkholderia</taxon>
    </lineage>
</organism>
<dbReference type="Proteomes" id="UP001629230">
    <property type="component" value="Unassembled WGS sequence"/>
</dbReference>
<proteinExistence type="predicted"/>
<dbReference type="EMBL" id="JAQQEZ010000006">
    <property type="protein sequence ID" value="MFM0001735.1"/>
    <property type="molecule type" value="Genomic_DNA"/>
</dbReference>
<dbReference type="RefSeq" id="WP_408177203.1">
    <property type="nucleotide sequence ID" value="NZ_JAQQEZ010000006.1"/>
</dbReference>
<gene>
    <name evidence="1" type="ORF">PQR57_11960</name>
</gene>
<evidence type="ECO:0000313" key="2">
    <source>
        <dbReference type="Proteomes" id="UP001629230"/>
    </source>
</evidence>
<protein>
    <submittedName>
        <fullName evidence="1">Uncharacterized protein</fullName>
    </submittedName>
</protein>
<sequence length="59" mass="6467">MYFAILVPTLQQTHTHSDAALALHGIKPHWLAASWERLKALASRRASQPAPQPVSHTAS</sequence>
<comment type="caution">
    <text evidence="1">The sequence shown here is derived from an EMBL/GenBank/DDBJ whole genome shotgun (WGS) entry which is preliminary data.</text>
</comment>
<keyword evidence="2" id="KW-1185">Reference proteome</keyword>
<accession>A0ABW9AMU7</accession>
<reference evidence="1 2" key="1">
    <citation type="journal article" date="2024" name="Chem. Sci.">
        <title>Discovery of megapolipeptins by genome mining of a Burkholderiales bacteria collection.</title>
        <authorList>
            <person name="Paulo B.S."/>
            <person name="Recchia M.J.J."/>
            <person name="Lee S."/>
            <person name="Fergusson C.H."/>
            <person name="Romanowski S.B."/>
            <person name="Hernandez A."/>
            <person name="Krull N."/>
            <person name="Liu D.Y."/>
            <person name="Cavanagh H."/>
            <person name="Bos A."/>
            <person name="Gray C.A."/>
            <person name="Murphy B.T."/>
            <person name="Linington R.G."/>
            <person name="Eustaquio A.S."/>
        </authorList>
    </citation>
    <scope>NUCLEOTIDE SEQUENCE [LARGE SCALE GENOMIC DNA]</scope>
    <source>
        <strain evidence="1 2">RL17-350-BIC-A</strain>
    </source>
</reference>